<keyword evidence="3 4" id="KW-0408">Iron</keyword>
<dbReference type="Gene3D" id="1.10.760.10">
    <property type="entry name" value="Cytochrome c-like domain"/>
    <property type="match status" value="1"/>
</dbReference>
<protein>
    <submittedName>
        <fullName evidence="7">Planctomycete cytochrome C</fullName>
    </submittedName>
</protein>
<dbReference type="Pfam" id="PF07583">
    <property type="entry name" value="PSCyt2"/>
    <property type="match status" value="1"/>
</dbReference>
<dbReference type="GO" id="GO:0009055">
    <property type="term" value="F:electron transfer activity"/>
    <property type="evidence" value="ECO:0007669"/>
    <property type="project" value="InterPro"/>
</dbReference>
<dbReference type="SUPFAM" id="SSF46626">
    <property type="entry name" value="Cytochrome c"/>
    <property type="match status" value="1"/>
</dbReference>
<feature type="chain" id="PRO_5023054515" evidence="5">
    <location>
        <begin position="25"/>
        <end position="932"/>
    </location>
</feature>
<reference evidence="7 8" key="1">
    <citation type="submission" date="2019-02" db="EMBL/GenBank/DDBJ databases">
        <title>Deep-cultivation of Planctomycetes and their phenomic and genomic characterization uncovers novel biology.</title>
        <authorList>
            <person name="Wiegand S."/>
            <person name="Jogler M."/>
            <person name="Boedeker C."/>
            <person name="Pinto D."/>
            <person name="Vollmers J."/>
            <person name="Rivas-Marin E."/>
            <person name="Kohn T."/>
            <person name="Peeters S.H."/>
            <person name="Heuer A."/>
            <person name="Rast P."/>
            <person name="Oberbeckmann S."/>
            <person name="Bunk B."/>
            <person name="Jeske O."/>
            <person name="Meyerdierks A."/>
            <person name="Storesund J.E."/>
            <person name="Kallscheuer N."/>
            <person name="Luecker S."/>
            <person name="Lage O.M."/>
            <person name="Pohl T."/>
            <person name="Merkel B.J."/>
            <person name="Hornburger P."/>
            <person name="Mueller R.-W."/>
            <person name="Bruemmer F."/>
            <person name="Labrenz M."/>
            <person name="Spormann A.M."/>
            <person name="Op Den Camp H."/>
            <person name="Overmann J."/>
            <person name="Amann R."/>
            <person name="Jetten M.S.M."/>
            <person name="Mascher T."/>
            <person name="Medema M.H."/>
            <person name="Devos D.P."/>
            <person name="Kaster A.-K."/>
            <person name="Ovreas L."/>
            <person name="Rohde M."/>
            <person name="Galperin M.Y."/>
            <person name="Jogler C."/>
        </authorList>
    </citation>
    <scope>NUCLEOTIDE SEQUENCE [LARGE SCALE GENOMIC DNA]</scope>
    <source>
        <strain evidence="7 8">Pan54</strain>
    </source>
</reference>
<evidence type="ECO:0000259" key="6">
    <source>
        <dbReference type="PROSITE" id="PS51007"/>
    </source>
</evidence>
<dbReference type="InterPro" id="IPR009056">
    <property type="entry name" value="Cyt_c-like_dom"/>
</dbReference>
<gene>
    <name evidence="7" type="ORF">Pan54_41710</name>
</gene>
<dbReference type="OrthoDB" id="127107at2"/>
<keyword evidence="5" id="KW-0732">Signal</keyword>
<dbReference type="GO" id="GO:0046872">
    <property type="term" value="F:metal ion binding"/>
    <property type="evidence" value="ECO:0007669"/>
    <property type="project" value="UniProtKB-KW"/>
</dbReference>
<sequence precursor="true">MRFQKQNIFVLLSLTLFIPAFTSAEEPTAGEKLFALQVKPILEAKCAGCHAEDPDDLQGGFDLRTREAMLHGGEVFGEEVVQPGDATASELMPLIRRELEGMEMPPKQADKLTEEQVWAIRDWINEGAPWPNEDRVAEIYAAHAEGITMPTSGGLSESWTNRKYKPEDLWAFQPIRTAFPTLKSAAENPIDQFIAAGLAEKGLESAPIADRLTLIRRATFDLTGLPPTPAEIEQFLNDNRDDAAAFAALVDRLLESPHYGEQWGRHWLDVVRYADSSGFANDYERPNTWRYRDYVIRAFNNDKPYDQFLKEQLAGDELIVQAEANGKPLSKEQETESLIAAGFLRMGPWEHTGMSVAKVTRQLFLDDITDTVGQVFLAQPLQCCRCHDHKFDPIPTRDFYSMQSIFATTQFAEVETVWLPEENLAGMNEDKAYHKKKTIANAEMLKEVNRQKAAAEAAWFKEQGLPYKTRFEAKKAGAKDDELPPPTIITPEQYGLERIGRKWENRFSWEMDRYQPIAYTVYNGKTRVPKSNYNRITKPNNPLKDGTLEQTAILGGGDPFSPTVPVKPDVLSAVPNGLKFEVPDEISGRRTALANWLVSPGNSLTSRVIVNRIWTFHFGRGIAGNPNNFGATGKKPTHPELLDWLATEFVSNNWSIKQLHRRIMNSEAYRRASSHPNPQQVAEYDPENQSYAVFLPRRLEAEEIRDAMLAASGELNLEMGGIPIRPDMNLEAALQPRMIMGTFAPSYVPNPKPEQRNRRSIYIHNLRGHRLPFMETFNQPGSEVSCELRDQSNITPQVFALMNGQESHDRSLALAIRLKQENSSDTEIIKQLYQFTFGREPAADEIQAALNHWEQMKTVHQKTEITPVDFPTEVVREAVDENSGEPFSFTEKLFAYEDYIPDPHPQTIDISTRALADICLAVLNANEFIYVY</sequence>
<evidence type="ECO:0000256" key="4">
    <source>
        <dbReference type="PROSITE-ProRule" id="PRU00433"/>
    </source>
</evidence>
<evidence type="ECO:0000313" key="7">
    <source>
        <dbReference type="EMBL" id="TWT63418.1"/>
    </source>
</evidence>
<evidence type="ECO:0000256" key="2">
    <source>
        <dbReference type="ARBA" id="ARBA00022723"/>
    </source>
</evidence>
<evidence type="ECO:0000313" key="8">
    <source>
        <dbReference type="Proteomes" id="UP000316095"/>
    </source>
</evidence>
<dbReference type="Pfam" id="PF07587">
    <property type="entry name" value="PSD1"/>
    <property type="match status" value="1"/>
</dbReference>
<keyword evidence="2 4" id="KW-0479">Metal-binding</keyword>
<evidence type="ECO:0000256" key="1">
    <source>
        <dbReference type="ARBA" id="ARBA00022617"/>
    </source>
</evidence>
<feature type="domain" description="Cytochrome c" evidence="6">
    <location>
        <begin position="25"/>
        <end position="128"/>
    </location>
</feature>
<dbReference type="PROSITE" id="PS51007">
    <property type="entry name" value="CYTC"/>
    <property type="match status" value="1"/>
</dbReference>
<proteinExistence type="predicted"/>
<dbReference type="InterPro" id="IPR011429">
    <property type="entry name" value="Cyt_c_Planctomycete-type"/>
</dbReference>
<dbReference type="Proteomes" id="UP000316095">
    <property type="component" value="Unassembled WGS sequence"/>
</dbReference>
<keyword evidence="1 4" id="KW-0349">Heme</keyword>
<comment type="caution">
    <text evidence="7">The sequence shown here is derived from an EMBL/GenBank/DDBJ whole genome shotgun (WGS) entry which is preliminary data.</text>
</comment>
<organism evidence="7 8">
    <name type="scientific">Rubinisphaera italica</name>
    <dbReference type="NCBI Taxonomy" id="2527969"/>
    <lineage>
        <taxon>Bacteria</taxon>
        <taxon>Pseudomonadati</taxon>
        <taxon>Planctomycetota</taxon>
        <taxon>Planctomycetia</taxon>
        <taxon>Planctomycetales</taxon>
        <taxon>Planctomycetaceae</taxon>
        <taxon>Rubinisphaera</taxon>
    </lineage>
</organism>
<evidence type="ECO:0000256" key="5">
    <source>
        <dbReference type="SAM" id="SignalP"/>
    </source>
</evidence>
<dbReference type="PANTHER" id="PTHR35889:SF3">
    <property type="entry name" value="F-BOX DOMAIN-CONTAINING PROTEIN"/>
    <property type="match status" value="1"/>
</dbReference>
<name>A0A5C5XL35_9PLAN</name>
<dbReference type="GO" id="GO:0020037">
    <property type="term" value="F:heme binding"/>
    <property type="evidence" value="ECO:0007669"/>
    <property type="project" value="InterPro"/>
</dbReference>
<keyword evidence="8" id="KW-1185">Reference proteome</keyword>
<dbReference type="InterPro" id="IPR011444">
    <property type="entry name" value="DUF1549"/>
</dbReference>
<evidence type="ECO:0000256" key="3">
    <source>
        <dbReference type="ARBA" id="ARBA00023004"/>
    </source>
</evidence>
<dbReference type="Pfam" id="PF07635">
    <property type="entry name" value="PSCyt1"/>
    <property type="match status" value="1"/>
</dbReference>
<accession>A0A5C5XL35</accession>
<dbReference type="PANTHER" id="PTHR35889">
    <property type="entry name" value="CYCLOINULO-OLIGOSACCHARIDE FRUCTANOTRANSFERASE-RELATED"/>
    <property type="match status" value="1"/>
</dbReference>
<dbReference type="InterPro" id="IPR036909">
    <property type="entry name" value="Cyt_c-like_dom_sf"/>
</dbReference>
<dbReference type="EMBL" id="SJPG01000001">
    <property type="protein sequence ID" value="TWT63418.1"/>
    <property type="molecule type" value="Genomic_DNA"/>
</dbReference>
<dbReference type="InterPro" id="IPR022655">
    <property type="entry name" value="DUF1553"/>
</dbReference>
<dbReference type="AlphaFoldDB" id="A0A5C5XL35"/>
<dbReference type="RefSeq" id="WP_146505169.1">
    <property type="nucleotide sequence ID" value="NZ_SJPG01000001.1"/>
</dbReference>
<feature type="signal peptide" evidence="5">
    <location>
        <begin position="1"/>
        <end position="24"/>
    </location>
</feature>